<keyword evidence="4" id="KW-1185">Reference proteome</keyword>
<dbReference type="Proteomes" id="UP000187499">
    <property type="component" value="Chromosome"/>
</dbReference>
<dbReference type="SUPFAM" id="SSF57884">
    <property type="entry name" value="Ada DNA repair protein, N-terminal domain (N-Ada 10)"/>
    <property type="match status" value="1"/>
</dbReference>
<dbReference type="Gene3D" id="3.40.10.10">
    <property type="entry name" value="DNA Methylphosphotriester Repair Domain"/>
    <property type="match status" value="1"/>
</dbReference>
<feature type="chain" id="PRO_5012794883" description="S-layer protein C-terminal domain-containing protein" evidence="1">
    <location>
        <begin position="27"/>
        <end position="170"/>
    </location>
</feature>
<feature type="domain" description="S-layer protein C-terminal" evidence="2">
    <location>
        <begin position="33"/>
        <end position="97"/>
    </location>
</feature>
<dbReference type="KEGG" id="lalw:BTM29_09315"/>
<dbReference type="EMBL" id="CP019323">
    <property type="protein sequence ID" value="APX72735.1"/>
    <property type="molecule type" value="Genomic_DNA"/>
</dbReference>
<dbReference type="Pfam" id="PF03217">
    <property type="entry name" value="SlpA"/>
    <property type="match status" value="1"/>
</dbReference>
<organism evidence="3 4">
    <name type="scientific">Companilactobacillus allii</name>
    <dbReference type="NCBI Taxonomy" id="1847728"/>
    <lineage>
        <taxon>Bacteria</taxon>
        <taxon>Bacillati</taxon>
        <taxon>Bacillota</taxon>
        <taxon>Bacilli</taxon>
        <taxon>Lactobacillales</taxon>
        <taxon>Lactobacillaceae</taxon>
        <taxon>Companilactobacillus</taxon>
    </lineage>
</organism>
<dbReference type="InterPro" id="IPR035451">
    <property type="entry name" value="Ada-like_dom_sf"/>
</dbReference>
<accession>A0A1P8Q4G8</accession>
<evidence type="ECO:0000313" key="3">
    <source>
        <dbReference type="EMBL" id="APX72735.1"/>
    </source>
</evidence>
<reference evidence="4" key="1">
    <citation type="submission" date="2016-12" db="EMBL/GenBank/DDBJ databases">
        <authorList>
            <person name="Jung M.Y."/>
            <person name="Lee S.H."/>
        </authorList>
    </citation>
    <scope>NUCLEOTIDE SEQUENCE [LARGE SCALE GENOMIC DNA]</scope>
    <source>
        <strain evidence="4">WiKim39</strain>
    </source>
</reference>
<name>A0A1P8Q4G8_9LACO</name>
<dbReference type="InterPro" id="IPR024968">
    <property type="entry name" value="SlpA_C_lactobacillus"/>
</dbReference>
<dbReference type="AlphaFoldDB" id="A0A1P8Q4G8"/>
<proteinExistence type="predicted"/>
<keyword evidence="1" id="KW-0732">Signal</keyword>
<evidence type="ECO:0000256" key="1">
    <source>
        <dbReference type="SAM" id="SignalP"/>
    </source>
</evidence>
<feature type="signal peptide" evidence="1">
    <location>
        <begin position="1"/>
        <end position="26"/>
    </location>
</feature>
<evidence type="ECO:0000259" key="2">
    <source>
        <dbReference type="Pfam" id="PF03217"/>
    </source>
</evidence>
<evidence type="ECO:0000313" key="4">
    <source>
        <dbReference type="Proteomes" id="UP000187499"/>
    </source>
</evidence>
<sequence length="170" mass="18572">MKKTMLSSLVALSIMLLGSTPSIVNADTTTTGNISKDKGVVTTNEIATLYSLNNNRLKRVKNRALSDGSSWIYSKSLSGIDGETYYRVATNEWVKASSLSNINTKSSNNSSQQSNNQTVDSAVLDKVVGNSNSKVYHTYGQKNFKISTKNVVYFNTEQDAINAGFHKSQI</sequence>
<dbReference type="RefSeq" id="WP_076616550.1">
    <property type="nucleotide sequence ID" value="NZ_CP019323.1"/>
</dbReference>
<protein>
    <recommendedName>
        <fullName evidence="2">S-layer protein C-terminal domain-containing protein</fullName>
    </recommendedName>
</protein>
<dbReference type="OrthoDB" id="2304486at2"/>
<dbReference type="STRING" id="1847728.BTM29_09315"/>
<gene>
    <name evidence="3" type="ORF">BTM29_09315</name>
</gene>